<accession>A0A094KSA9</accession>
<dbReference type="SMART" id="SM00093">
    <property type="entry name" value="SERPIN"/>
    <property type="match status" value="1"/>
</dbReference>
<evidence type="ECO:0000256" key="8">
    <source>
        <dbReference type="ARBA" id="ARBA00039202"/>
    </source>
</evidence>
<evidence type="ECO:0000256" key="5">
    <source>
        <dbReference type="ARBA" id="ARBA00022900"/>
    </source>
</evidence>
<dbReference type="FunFam" id="3.30.497.10:FF:000001">
    <property type="entry name" value="Serine protease inhibitor"/>
    <property type="match status" value="1"/>
</dbReference>
<dbReference type="FunFam" id="2.10.310.10:FF:000001">
    <property type="entry name" value="Serpin family A member 1"/>
    <property type="match status" value="1"/>
</dbReference>
<dbReference type="InterPro" id="IPR042185">
    <property type="entry name" value="Serpin_sf_2"/>
</dbReference>
<dbReference type="PANTHER" id="PTHR11461:SF204">
    <property type="entry name" value="SERPIN B6"/>
    <property type="match status" value="1"/>
</dbReference>
<keyword evidence="5" id="KW-0722">Serine protease inhibitor</keyword>
<evidence type="ECO:0000256" key="2">
    <source>
        <dbReference type="ARBA" id="ARBA00006426"/>
    </source>
</evidence>
<comment type="subunit">
    <text evidence="7">Forms a complex with the monomeric form of beta-tryptase.</text>
</comment>
<dbReference type="CDD" id="cd19956">
    <property type="entry name" value="serpinB"/>
    <property type="match status" value="1"/>
</dbReference>
<comment type="function">
    <text evidence="9">Regulates the activity of the neutrophil proteases.</text>
</comment>
<protein>
    <recommendedName>
        <fullName evidence="10">Leukocyte elastase inhibitor</fullName>
    </recommendedName>
    <alternativeName>
        <fullName evidence="11">Serpin B1</fullName>
    </alternativeName>
    <alternativeName>
        <fullName evidence="8">Serpin B6</fullName>
    </alternativeName>
</protein>
<dbReference type="InterPro" id="IPR000215">
    <property type="entry name" value="Serpin_fam"/>
</dbReference>
<gene>
    <name evidence="13" type="ORF">N321_04196</name>
</gene>
<evidence type="ECO:0000256" key="11">
    <source>
        <dbReference type="ARBA" id="ARBA00079383"/>
    </source>
</evidence>
<evidence type="ECO:0000313" key="14">
    <source>
        <dbReference type="Proteomes" id="UP000053620"/>
    </source>
</evidence>
<keyword evidence="6" id="KW-0007">Acetylation</keyword>
<evidence type="ECO:0000256" key="9">
    <source>
        <dbReference type="ARBA" id="ARBA00059846"/>
    </source>
</evidence>
<keyword evidence="14" id="KW-1185">Reference proteome</keyword>
<dbReference type="Gene3D" id="2.10.310.10">
    <property type="entry name" value="Serpins superfamily"/>
    <property type="match status" value="1"/>
</dbReference>
<evidence type="ECO:0000256" key="7">
    <source>
        <dbReference type="ARBA" id="ARBA00038828"/>
    </source>
</evidence>
<evidence type="ECO:0000256" key="1">
    <source>
        <dbReference type="ARBA" id="ARBA00004496"/>
    </source>
</evidence>
<sequence length="379" mass="43043">MDSLCAANTTFALDLYRKLSENKGGQNLFFSPFSISSALSMILLGSKGNTEAQITKVLSLSKAKDAHNGYQSLLSEINDPNTKYILRTANRLYGEKTFEFLSSFLESSQKFYHAGLVQTDFMHAWEDSRKQINVWVEERTEGKIQNLLAEGILNSLTRLVLVNAIYFKGNWEKQFNKERTEERPFHINKNETKPVQMMFKKDKFNMTYIGELQTKILELPYVNNELSMIILLPDAIQDGSTGLESLERELTYEKLIDWINPEMMDCTEVRVSLPRFKLEEDYDLKPLLSSMGMPDAFDLSKADFSGISAGSELVLSEVVHKSFVEVNEEGTEAAAATAGVMMLRCAMIVPEFTADHPFLFFIRHNKTSSILFCGRFCSP</sequence>
<dbReference type="FunFam" id="2.30.39.10:FF:000014">
    <property type="entry name" value="Serpin family B member 9"/>
    <property type="match status" value="1"/>
</dbReference>
<feature type="domain" description="Serpin" evidence="12">
    <location>
        <begin position="13"/>
        <end position="379"/>
    </location>
</feature>
<dbReference type="PANTHER" id="PTHR11461">
    <property type="entry name" value="SERINE PROTEASE INHIBITOR, SERPIN"/>
    <property type="match status" value="1"/>
</dbReference>
<evidence type="ECO:0000256" key="10">
    <source>
        <dbReference type="ARBA" id="ARBA00073281"/>
    </source>
</evidence>
<dbReference type="InterPro" id="IPR036186">
    <property type="entry name" value="Serpin_sf"/>
</dbReference>
<organism evidence="13 14">
    <name type="scientific">Antrostomus carolinensis</name>
    <name type="common">Chuck-will's-widow</name>
    <name type="synonym">Caprimulgus carolinensis</name>
    <dbReference type="NCBI Taxonomy" id="279965"/>
    <lineage>
        <taxon>Eukaryota</taxon>
        <taxon>Metazoa</taxon>
        <taxon>Chordata</taxon>
        <taxon>Craniata</taxon>
        <taxon>Vertebrata</taxon>
        <taxon>Euteleostomi</taxon>
        <taxon>Archelosauria</taxon>
        <taxon>Archosauria</taxon>
        <taxon>Dinosauria</taxon>
        <taxon>Saurischia</taxon>
        <taxon>Theropoda</taxon>
        <taxon>Coelurosauria</taxon>
        <taxon>Aves</taxon>
        <taxon>Neognathae</taxon>
        <taxon>Neoaves</taxon>
        <taxon>Strisores</taxon>
        <taxon>Caprimulgiformes</taxon>
        <taxon>Caprimulgidae</taxon>
        <taxon>Antrostomus</taxon>
    </lineage>
</organism>
<dbReference type="GO" id="GO:0004867">
    <property type="term" value="F:serine-type endopeptidase inhibitor activity"/>
    <property type="evidence" value="ECO:0007669"/>
    <property type="project" value="UniProtKB-KW"/>
</dbReference>
<dbReference type="InterPro" id="IPR023795">
    <property type="entry name" value="Serpin_CS"/>
</dbReference>
<name>A0A094KSA9_ANTCR</name>
<dbReference type="InterPro" id="IPR042178">
    <property type="entry name" value="Serpin_sf_1"/>
</dbReference>
<dbReference type="EMBL" id="KL354982">
    <property type="protein sequence ID" value="KFZ61520.1"/>
    <property type="molecule type" value="Genomic_DNA"/>
</dbReference>
<dbReference type="InterPro" id="IPR023796">
    <property type="entry name" value="Serpin_dom"/>
</dbReference>
<keyword evidence="4" id="KW-0646">Protease inhibitor</keyword>
<dbReference type="Gene3D" id="2.30.39.10">
    <property type="entry name" value="Alpha-1-antitrypsin, domain 1"/>
    <property type="match status" value="1"/>
</dbReference>
<dbReference type="OrthoDB" id="671595at2759"/>
<proteinExistence type="inferred from homology"/>
<dbReference type="KEGG" id="acar:104527531"/>
<dbReference type="GO" id="GO:0005737">
    <property type="term" value="C:cytoplasm"/>
    <property type="evidence" value="ECO:0007669"/>
    <property type="project" value="UniProtKB-SubCell"/>
</dbReference>
<reference evidence="13 14" key="1">
    <citation type="submission" date="2014-04" db="EMBL/GenBank/DDBJ databases">
        <title>Genome evolution of avian class.</title>
        <authorList>
            <person name="Zhang G."/>
            <person name="Li C."/>
        </authorList>
    </citation>
    <scope>NUCLEOTIDE SEQUENCE [LARGE SCALE GENOMIC DNA]</scope>
    <source>
        <strain evidence="13">BGI_N321</strain>
    </source>
</reference>
<dbReference type="PROSITE" id="PS00284">
    <property type="entry name" value="SERPIN"/>
    <property type="match status" value="1"/>
</dbReference>
<dbReference type="AlphaFoldDB" id="A0A094KSA9"/>
<dbReference type="Gene3D" id="3.30.497.10">
    <property type="entry name" value="Antithrombin, subunit I, domain 2"/>
    <property type="match status" value="1"/>
</dbReference>
<dbReference type="Proteomes" id="UP000053620">
    <property type="component" value="Unassembled WGS sequence"/>
</dbReference>
<evidence type="ECO:0000256" key="3">
    <source>
        <dbReference type="ARBA" id="ARBA00022490"/>
    </source>
</evidence>
<dbReference type="SUPFAM" id="SSF56574">
    <property type="entry name" value="Serpins"/>
    <property type="match status" value="1"/>
</dbReference>
<dbReference type="GO" id="GO:0005615">
    <property type="term" value="C:extracellular space"/>
    <property type="evidence" value="ECO:0007669"/>
    <property type="project" value="InterPro"/>
</dbReference>
<comment type="similarity">
    <text evidence="2">Belongs to the serpin family. Ov-serpin subfamily.</text>
</comment>
<comment type="subcellular location">
    <subcellularLocation>
        <location evidence="1">Cytoplasm</location>
    </subcellularLocation>
</comment>
<evidence type="ECO:0000313" key="13">
    <source>
        <dbReference type="EMBL" id="KFZ61520.1"/>
    </source>
</evidence>
<evidence type="ECO:0000256" key="6">
    <source>
        <dbReference type="ARBA" id="ARBA00022990"/>
    </source>
</evidence>
<keyword evidence="3" id="KW-0963">Cytoplasm</keyword>
<dbReference type="Pfam" id="PF00079">
    <property type="entry name" value="Serpin"/>
    <property type="match status" value="1"/>
</dbReference>
<evidence type="ECO:0000259" key="12">
    <source>
        <dbReference type="SMART" id="SM00093"/>
    </source>
</evidence>
<evidence type="ECO:0000256" key="4">
    <source>
        <dbReference type="ARBA" id="ARBA00022690"/>
    </source>
</evidence>